<feature type="non-terminal residue" evidence="2">
    <location>
        <position position="1"/>
    </location>
</feature>
<dbReference type="AlphaFoldDB" id="A0A699U437"/>
<feature type="region of interest" description="Disordered" evidence="1">
    <location>
        <begin position="1"/>
        <end position="79"/>
    </location>
</feature>
<protein>
    <submittedName>
        <fullName evidence="2">Uncharacterized protein</fullName>
    </submittedName>
</protein>
<sequence>THISQASGSGADEGTGSIPGVPDVPTDQSEEEISWNSTDEEGDDDEGKDGDGDDDGDDGEEGDGDDDDEDDDGEEGNDD</sequence>
<dbReference type="EMBL" id="BKCJ011291074">
    <property type="protein sequence ID" value="GFD16109.1"/>
    <property type="molecule type" value="Genomic_DNA"/>
</dbReference>
<feature type="compositionally biased region" description="Acidic residues" evidence="1">
    <location>
        <begin position="28"/>
        <end position="79"/>
    </location>
</feature>
<gene>
    <name evidence="2" type="ORF">Tci_888078</name>
</gene>
<organism evidence="2">
    <name type="scientific">Tanacetum cinerariifolium</name>
    <name type="common">Dalmatian daisy</name>
    <name type="synonym">Chrysanthemum cinerariifolium</name>
    <dbReference type="NCBI Taxonomy" id="118510"/>
    <lineage>
        <taxon>Eukaryota</taxon>
        <taxon>Viridiplantae</taxon>
        <taxon>Streptophyta</taxon>
        <taxon>Embryophyta</taxon>
        <taxon>Tracheophyta</taxon>
        <taxon>Spermatophyta</taxon>
        <taxon>Magnoliopsida</taxon>
        <taxon>eudicotyledons</taxon>
        <taxon>Gunneridae</taxon>
        <taxon>Pentapetalae</taxon>
        <taxon>asterids</taxon>
        <taxon>campanulids</taxon>
        <taxon>Asterales</taxon>
        <taxon>Asteraceae</taxon>
        <taxon>Asteroideae</taxon>
        <taxon>Anthemideae</taxon>
        <taxon>Anthemidinae</taxon>
        <taxon>Tanacetum</taxon>
    </lineage>
</organism>
<proteinExistence type="predicted"/>
<accession>A0A699U437</accession>
<evidence type="ECO:0000313" key="2">
    <source>
        <dbReference type="EMBL" id="GFD16109.1"/>
    </source>
</evidence>
<feature type="non-terminal residue" evidence="2">
    <location>
        <position position="79"/>
    </location>
</feature>
<reference evidence="2" key="1">
    <citation type="journal article" date="2019" name="Sci. Rep.">
        <title>Draft genome of Tanacetum cinerariifolium, the natural source of mosquito coil.</title>
        <authorList>
            <person name="Yamashiro T."/>
            <person name="Shiraishi A."/>
            <person name="Satake H."/>
            <person name="Nakayama K."/>
        </authorList>
    </citation>
    <scope>NUCLEOTIDE SEQUENCE</scope>
</reference>
<name>A0A699U437_TANCI</name>
<evidence type="ECO:0000256" key="1">
    <source>
        <dbReference type="SAM" id="MobiDB-lite"/>
    </source>
</evidence>
<comment type="caution">
    <text evidence="2">The sequence shown here is derived from an EMBL/GenBank/DDBJ whole genome shotgun (WGS) entry which is preliminary data.</text>
</comment>